<feature type="compositionally biased region" description="Polar residues" evidence="3">
    <location>
        <begin position="347"/>
        <end position="359"/>
    </location>
</feature>
<dbReference type="EMBL" id="KE145353">
    <property type="protein sequence ID" value="EPE35759.1"/>
    <property type="molecule type" value="Genomic_DNA"/>
</dbReference>
<dbReference type="OrthoDB" id="6417021at2759"/>
<dbReference type="eggNOG" id="ENOG502S3SJ">
    <property type="taxonomic scope" value="Eukaryota"/>
</dbReference>
<dbReference type="GO" id="GO:0110078">
    <property type="term" value="C:TTT Hsp90 cochaperone complex"/>
    <property type="evidence" value="ECO:0007669"/>
    <property type="project" value="InterPro"/>
</dbReference>
<dbReference type="PROSITE" id="PS50077">
    <property type="entry name" value="HEAT_REPEAT"/>
    <property type="match status" value="1"/>
</dbReference>
<reference evidence="4 5" key="1">
    <citation type="journal article" date="2013" name="BMC Genomics">
        <title>Genomics-driven discovery of the pneumocandin biosynthetic gene cluster in the fungus Glarea lozoyensis.</title>
        <authorList>
            <person name="Chen L."/>
            <person name="Yue Q."/>
            <person name="Zhang X."/>
            <person name="Xiang M."/>
            <person name="Wang C."/>
            <person name="Li S."/>
            <person name="Che Y."/>
            <person name="Ortiz-Lopez F.J."/>
            <person name="Bills G.F."/>
            <person name="Liu X."/>
            <person name="An Z."/>
        </authorList>
    </citation>
    <scope>NUCLEOTIDE SEQUENCE [LARGE SCALE GENOMIC DNA]</scope>
    <source>
        <strain evidence="5">ATCC 20868 / MF5171</strain>
    </source>
</reference>
<dbReference type="InterPro" id="IPR016024">
    <property type="entry name" value="ARM-type_fold"/>
</dbReference>
<evidence type="ECO:0000313" key="5">
    <source>
        <dbReference type="Proteomes" id="UP000016922"/>
    </source>
</evidence>
<dbReference type="Pfam" id="PF10521">
    <property type="entry name" value="Tti2"/>
    <property type="match status" value="1"/>
</dbReference>
<organism evidence="4 5">
    <name type="scientific">Glarea lozoyensis (strain ATCC 20868 / MF5171)</name>
    <dbReference type="NCBI Taxonomy" id="1116229"/>
    <lineage>
        <taxon>Eukaryota</taxon>
        <taxon>Fungi</taxon>
        <taxon>Dikarya</taxon>
        <taxon>Ascomycota</taxon>
        <taxon>Pezizomycotina</taxon>
        <taxon>Leotiomycetes</taxon>
        <taxon>Helotiales</taxon>
        <taxon>Helotiaceae</taxon>
        <taxon>Glarea</taxon>
    </lineage>
</organism>
<dbReference type="KEGG" id="glz:GLAREA_05097"/>
<dbReference type="GO" id="GO:0005634">
    <property type="term" value="C:nucleus"/>
    <property type="evidence" value="ECO:0007669"/>
    <property type="project" value="TreeGrafter"/>
</dbReference>
<keyword evidence="5" id="KW-1185">Reference proteome</keyword>
<proteinExistence type="inferred from homology"/>
<evidence type="ECO:0000313" key="4">
    <source>
        <dbReference type="EMBL" id="EPE35759.1"/>
    </source>
</evidence>
<name>S3DF82_GLAL2</name>
<gene>
    <name evidence="4" type="ORF">GLAREA_05097</name>
</gene>
<dbReference type="HOGENOM" id="CLU_024466_2_0_1"/>
<dbReference type="GeneID" id="19464151"/>
<feature type="region of interest" description="Disordered" evidence="3">
    <location>
        <begin position="217"/>
        <end position="240"/>
    </location>
</feature>
<sequence length="551" mass="61027">MFNPARKAIKTITSHKNNNDSDRTTLPPQTLPKQFSLAQLRDEVTSSDRNKNKTDEFQNLLILNSCLTNRERLDRDSSDDNEAAIDLLVWTSRAILPDGSIIPQDDAPEEISKEAREKALTLIRQKANHGLKILQQLITKIYPSAPKSLPESVLLSLIAYTNPSPHTPWTSPSCSEIATTILSKYTHQTHTQEFFSVYLLQKVIRPFFSTSAPETVTSTGRKAIPSSAPQKKTGTEEFERSRKPWKYDATTLISQTWYQFTPPLLTLLDDPSTPIRIQGAELLSLFLPHISSTLLQQSGLGSLFEDALMPTLMYLPNLTPLEESLQLLPAAYEALLVLCDARFPQHSNNESKGKSTALTAPNEKERSKFREIETSRLKFLDRIARKGIFAGFAHSREHPEIVQLLMNYLTILIDKMGLNTVKHLKDIIPLLASPLTDPFATARPGLLLAALGCLQGVILNAWVRIVGEGAYRIEVLRVLVVGWRNLVMAGGKGVGEEKGDGKEGKGGLGDVRREMKVAARMMVSAGARGDVEMLVRGVEGEGLDELFGIGV</sequence>
<accession>S3DF82</accession>
<dbReference type="InterPro" id="IPR018870">
    <property type="entry name" value="Tti2"/>
</dbReference>
<evidence type="ECO:0000256" key="1">
    <source>
        <dbReference type="ARBA" id="ARBA00034736"/>
    </source>
</evidence>
<dbReference type="STRING" id="1116229.S3DF82"/>
<dbReference type="OMA" id="WIGMNES"/>
<dbReference type="SUPFAM" id="SSF48371">
    <property type="entry name" value="ARM repeat"/>
    <property type="match status" value="1"/>
</dbReference>
<dbReference type="AlphaFoldDB" id="S3DF82"/>
<feature type="region of interest" description="Disordered" evidence="3">
    <location>
        <begin position="347"/>
        <end position="367"/>
    </location>
</feature>
<dbReference type="Proteomes" id="UP000016922">
    <property type="component" value="Unassembled WGS sequence"/>
</dbReference>
<dbReference type="RefSeq" id="XP_008076577.1">
    <property type="nucleotide sequence ID" value="XM_008078386.1"/>
</dbReference>
<dbReference type="InterPro" id="IPR021133">
    <property type="entry name" value="HEAT_type_2"/>
</dbReference>
<dbReference type="PANTHER" id="PTHR32226:SF2">
    <property type="entry name" value="TELO2-INTERACTING PROTEIN 2"/>
    <property type="match status" value="1"/>
</dbReference>
<feature type="repeat" description="HEAT" evidence="2">
    <location>
        <begin position="260"/>
        <end position="298"/>
    </location>
</feature>
<evidence type="ECO:0000256" key="2">
    <source>
        <dbReference type="PROSITE-ProRule" id="PRU00103"/>
    </source>
</evidence>
<dbReference type="PANTHER" id="PTHR32226">
    <property type="entry name" value="TELO2-INTERACTING PROTEIN 2"/>
    <property type="match status" value="1"/>
</dbReference>
<protein>
    <recommendedName>
        <fullName evidence="6">ARM repeat-containing protein</fullName>
    </recommendedName>
</protein>
<evidence type="ECO:0000256" key="3">
    <source>
        <dbReference type="SAM" id="MobiDB-lite"/>
    </source>
</evidence>
<evidence type="ECO:0008006" key="6">
    <source>
        <dbReference type="Google" id="ProtNLM"/>
    </source>
</evidence>
<dbReference type="GO" id="GO:0005829">
    <property type="term" value="C:cytosol"/>
    <property type="evidence" value="ECO:0007669"/>
    <property type="project" value="TreeGrafter"/>
</dbReference>
<comment type="similarity">
    <text evidence="1">Belongs to the TTI2 family.</text>
</comment>